<dbReference type="GeneID" id="129792317"/>
<evidence type="ECO:0000256" key="4">
    <source>
        <dbReference type="ARBA" id="ARBA00022692"/>
    </source>
</evidence>
<organism evidence="13 14">
    <name type="scientific">Lutzomyia longipalpis</name>
    <name type="common">Sand fly</name>
    <dbReference type="NCBI Taxonomy" id="7200"/>
    <lineage>
        <taxon>Eukaryota</taxon>
        <taxon>Metazoa</taxon>
        <taxon>Ecdysozoa</taxon>
        <taxon>Arthropoda</taxon>
        <taxon>Hexapoda</taxon>
        <taxon>Insecta</taxon>
        <taxon>Pterygota</taxon>
        <taxon>Neoptera</taxon>
        <taxon>Endopterygota</taxon>
        <taxon>Diptera</taxon>
        <taxon>Nematocera</taxon>
        <taxon>Psychodoidea</taxon>
        <taxon>Psychodidae</taxon>
        <taxon>Lutzomyia</taxon>
        <taxon>Lutzomyia</taxon>
    </lineage>
</organism>
<accession>A0A1B0CRT6</accession>
<evidence type="ECO:0000256" key="10">
    <source>
        <dbReference type="RuleBase" id="RU363097"/>
    </source>
</evidence>
<dbReference type="EMBL" id="AJWK01025254">
    <property type="status" value="NOT_ANNOTATED_CDS"/>
    <property type="molecule type" value="Genomic_DNA"/>
</dbReference>
<dbReference type="EMBL" id="AJWK01025255">
    <property type="status" value="NOT_ANNOTATED_CDS"/>
    <property type="molecule type" value="Genomic_DNA"/>
</dbReference>
<keyword evidence="14" id="KW-1185">Reference proteome</keyword>
<comment type="catalytic activity">
    <reaction evidence="9 10">
        <text>a long-chain fatty acyl-CoA + 2 NADPH + 2 H(+) = a long-chain primary fatty alcohol + 2 NADP(+) + CoA</text>
        <dbReference type="Rhea" id="RHEA:52716"/>
        <dbReference type="ChEBI" id="CHEBI:15378"/>
        <dbReference type="ChEBI" id="CHEBI:57287"/>
        <dbReference type="ChEBI" id="CHEBI:57783"/>
        <dbReference type="ChEBI" id="CHEBI:58349"/>
        <dbReference type="ChEBI" id="CHEBI:77396"/>
        <dbReference type="ChEBI" id="CHEBI:83139"/>
        <dbReference type="EC" id="1.2.1.84"/>
    </reaction>
</comment>
<keyword evidence="3 10" id="KW-0444">Lipid biosynthesis</keyword>
<feature type="transmembrane region" description="Helical" evidence="10">
    <location>
        <begin position="358"/>
        <end position="382"/>
    </location>
</feature>
<evidence type="ECO:0000313" key="14">
    <source>
        <dbReference type="Proteomes" id="UP000092461"/>
    </source>
</evidence>
<evidence type="ECO:0000259" key="12">
    <source>
        <dbReference type="Pfam" id="PF07993"/>
    </source>
</evidence>
<dbReference type="GO" id="GO:0035336">
    <property type="term" value="P:long-chain fatty-acyl-CoA metabolic process"/>
    <property type="evidence" value="ECO:0007669"/>
    <property type="project" value="TreeGrafter"/>
</dbReference>
<protein>
    <recommendedName>
        <fullName evidence="10">Fatty acyl-CoA reductase</fullName>
        <ecNumber evidence="10">1.2.1.84</ecNumber>
    </recommendedName>
</protein>
<dbReference type="EC" id="1.2.1.84" evidence="10"/>
<dbReference type="InterPro" id="IPR036291">
    <property type="entry name" value="NAD(P)-bd_dom_sf"/>
</dbReference>
<reference evidence="13" key="1">
    <citation type="submission" date="2020-05" db="UniProtKB">
        <authorList>
            <consortium name="EnsemblMetazoa"/>
        </authorList>
    </citation>
    <scope>IDENTIFICATION</scope>
    <source>
        <strain evidence="13">Jacobina</strain>
    </source>
</reference>
<keyword evidence="5 10" id="KW-0521">NADP</keyword>
<dbReference type="AlphaFoldDB" id="A0A1B0CRT6"/>
<dbReference type="InterPro" id="IPR013120">
    <property type="entry name" value="FAR_NAD-bd"/>
</dbReference>
<dbReference type="SUPFAM" id="SSF51735">
    <property type="entry name" value="NAD(P)-binding Rossmann-fold domains"/>
    <property type="match status" value="1"/>
</dbReference>
<comment type="function">
    <text evidence="10">Catalyzes the reduction of fatty acyl-CoA to fatty alcohols.</text>
</comment>
<dbReference type="InterPro" id="IPR033640">
    <property type="entry name" value="FAR_C"/>
</dbReference>
<evidence type="ECO:0000256" key="2">
    <source>
        <dbReference type="ARBA" id="ARBA00005928"/>
    </source>
</evidence>
<evidence type="ECO:0000259" key="11">
    <source>
        <dbReference type="Pfam" id="PF03015"/>
    </source>
</evidence>
<keyword evidence="4 10" id="KW-0812">Transmembrane</keyword>
<feature type="transmembrane region" description="Helical" evidence="10">
    <location>
        <begin position="473"/>
        <end position="494"/>
    </location>
</feature>
<dbReference type="GO" id="GO:0016020">
    <property type="term" value="C:membrane"/>
    <property type="evidence" value="ECO:0007669"/>
    <property type="project" value="UniProtKB-SubCell"/>
</dbReference>
<name>A0A1B0CRT6_LUTLO</name>
<comment type="subcellular location">
    <subcellularLocation>
        <location evidence="1">Membrane</location>
        <topology evidence="1">Multi-pass membrane protein</topology>
    </subcellularLocation>
</comment>
<dbReference type="Gene3D" id="3.40.50.720">
    <property type="entry name" value="NAD(P)-binding Rossmann-like Domain"/>
    <property type="match status" value="1"/>
</dbReference>
<sequence>MMNSNSTTMKSDVNEFYKGQSIFVTGGSGFMGKVLIEKLLYSCSDLKEIFILMRPKRGRVPESRLEDMFKLPMFQRIREDKPEVLKKLVPVQGDVTFDGLGLSGETLDRVLKNTTVVFHMAATLRMEAKLKDAIDLNTTGTKRVIDVCRKMPNLKVLVHLSTAFCYCDKEVLHEKVYECPHNPHDLIRCAEWMDEKTLDNITPNLIVPHPNTYTYSKRLAEILIRNEYPNLPVVIARPSIVIPANEEPLPGWVDSLNGPIGIMVGGGKGVIRSMLCNGEYRAEVIPVDIAINGLITIAYNQGRSTTKSKDVPVYNITCSEGKKLTWGEVLEKGKEVAYEYPFEAGVWYPNGTITTNKIVHTLSIIFFHWLPAYFIDFLMLLLGQKRFMVRIQTRISDGLDILQFFTTRKWDFRSENFQSLPGTLNSLDERVFTMEMDSVDNMEYLKKTILGGRQYCLKEPLTSLPKARMQLKALYVLDIVAKVVLSGLLIWTLLGTFGLREPLFSLFEKKEISILAD</sequence>
<dbReference type="GO" id="GO:0080019">
    <property type="term" value="F:alcohol-forming very long-chain fatty acyl-CoA reductase activity"/>
    <property type="evidence" value="ECO:0007669"/>
    <property type="project" value="InterPro"/>
</dbReference>
<keyword evidence="7 10" id="KW-0443">Lipid metabolism</keyword>
<keyword evidence="6 10" id="KW-1133">Transmembrane helix</keyword>
<keyword evidence="8 10" id="KW-0472">Membrane</keyword>
<dbReference type="VEuPathDB" id="VectorBase:LLOJ007584"/>
<dbReference type="EnsemblMetazoa" id="LLOJ007584-RA">
    <property type="protein sequence ID" value="LLOJ007584-PA"/>
    <property type="gene ID" value="LLOJ007584"/>
</dbReference>
<dbReference type="PANTHER" id="PTHR11011">
    <property type="entry name" value="MALE STERILITY PROTEIN 2-RELATED"/>
    <property type="match status" value="1"/>
</dbReference>
<keyword evidence="10" id="KW-0560">Oxidoreductase</keyword>
<evidence type="ECO:0000256" key="5">
    <source>
        <dbReference type="ARBA" id="ARBA00022857"/>
    </source>
</evidence>
<proteinExistence type="inferred from homology"/>
<evidence type="ECO:0000256" key="6">
    <source>
        <dbReference type="ARBA" id="ARBA00022989"/>
    </source>
</evidence>
<dbReference type="PANTHER" id="PTHR11011:SF12">
    <property type="entry name" value="FATTY ACYL-COA REDUCTASE"/>
    <property type="match status" value="1"/>
</dbReference>
<evidence type="ECO:0000256" key="7">
    <source>
        <dbReference type="ARBA" id="ARBA00023098"/>
    </source>
</evidence>
<evidence type="ECO:0000256" key="3">
    <source>
        <dbReference type="ARBA" id="ARBA00022516"/>
    </source>
</evidence>
<feature type="domain" description="Fatty acyl-CoA reductase C-terminal" evidence="11">
    <location>
        <begin position="367"/>
        <end position="459"/>
    </location>
</feature>
<dbReference type="VEuPathDB" id="VectorBase:LLONM1_004247"/>
<dbReference type="RefSeq" id="XP_055687202.1">
    <property type="nucleotide sequence ID" value="XM_055831227.1"/>
</dbReference>
<dbReference type="FunFam" id="3.40.50.720:FF:000143">
    <property type="entry name" value="Fatty acyl-CoA reductase"/>
    <property type="match status" value="1"/>
</dbReference>
<dbReference type="InterPro" id="IPR026055">
    <property type="entry name" value="FAR"/>
</dbReference>
<dbReference type="Pfam" id="PF03015">
    <property type="entry name" value="Sterile"/>
    <property type="match status" value="1"/>
</dbReference>
<dbReference type="Pfam" id="PF07993">
    <property type="entry name" value="NAD_binding_4"/>
    <property type="match status" value="1"/>
</dbReference>
<dbReference type="KEGG" id="lll:129792317"/>
<dbReference type="CDD" id="cd05236">
    <property type="entry name" value="FAR-N_SDR_e"/>
    <property type="match status" value="1"/>
</dbReference>
<dbReference type="Proteomes" id="UP000092461">
    <property type="component" value="Unassembled WGS sequence"/>
</dbReference>
<dbReference type="EMBL" id="AJWK01025256">
    <property type="status" value="NOT_ANNOTATED_CDS"/>
    <property type="molecule type" value="Genomic_DNA"/>
</dbReference>
<dbReference type="GO" id="GO:0005777">
    <property type="term" value="C:peroxisome"/>
    <property type="evidence" value="ECO:0007669"/>
    <property type="project" value="TreeGrafter"/>
</dbReference>
<evidence type="ECO:0000256" key="9">
    <source>
        <dbReference type="ARBA" id="ARBA00052530"/>
    </source>
</evidence>
<evidence type="ECO:0000256" key="1">
    <source>
        <dbReference type="ARBA" id="ARBA00004141"/>
    </source>
</evidence>
<evidence type="ECO:0000313" key="13">
    <source>
        <dbReference type="EnsemblMetazoa" id="LLOJ007584-PA"/>
    </source>
</evidence>
<evidence type="ECO:0000256" key="8">
    <source>
        <dbReference type="ARBA" id="ARBA00023136"/>
    </source>
</evidence>
<feature type="domain" description="Thioester reductase (TE)" evidence="12">
    <location>
        <begin position="24"/>
        <end position="292"/>
    </location>
</feature>
<comment type="similarity">
    <text evidence="2 10">Belongs to the fatty acyl-CoA reductase family.</text>
</comment>
<dbReference type="GO" id="GO:0102965">
    <property type="term" value="F:alcohol-forming long-chain fatty acyl-CoA reductase activity"/>
    <property type="evidence" value="ECO:0007669"/>
    <property type="project" value="UniProtKB-EC"/>
</dbReference>
<dbReference type="OrthoDB" id="429813at2759"/>
<dbReference type="CDD" id="cd09071">
    <property type="entry name" value="FAR_C"/>
    <property type="match status" value="1"/>
</dbReference>